<sequence>MQFIPSSIRGPLFMIVSTGSYLVNDTMMKLATVGLPPYEVLFLRGMAATLWGVPLLFLLGYSRQIPLILDGKVLRRNLLELGAILCYVVALANMQIADSTALGQITPLLMLVGSSILFGERIGGMRMALIGLGFIGALMVAQPTMQGISVYAALALGNAALAAARDLAGRKVASKVPGMIVAISAVVVVLAGAGIAHLATEQWAAPAAHHLLLIAGAGLFLIFGHFFIFMAYRVGPTSAVAPFYYCFTVWAVISGLVVFGQFPNALAVCGILLVVASGLTIVSLDERKRRLAVVA</sequence>
<dbReference type="Proteomes" id="UP000219182">
    <property type="component" value="Unassembled WGS sequence"/>
</dbReference>
<keyword evidence="4 6" id="KW-1133">Transmembrane helix</keyword>
<gene>
    <name evidence="8" type="ORF">CN311_17250</name>
</gene>
<feature type="transmembrane region" description="Helical" evidence="6">
    <location>
        <begin position="41"/>
        <end position="61"/>
    </location>
</feature>
<accession>A0A2A6FD60</accession>
<comment type="caution">
    <text evidence="8">The sequence shown here is derived from an EMBL/GenBank/DDBJ whole genome shotgun (WGS) entry which is preliminary data.</text>
</comment>
<reference evidence="8 9" key="1">
    <citation type="submission" date="2017-09" db="EMBL/GenBank/DDBJ databases">
        <title>Mesorhizobum sanjuanii sp. nov. isolated from nodules of Lotus tenuis in saline-alkaline lowlands of Flooding Pampa.</title>
        <authorList>
            <person name="Sannazzaro A.I."/>
            <person name="Torres Tejerizo G.A."/>
            <person name="Fontana F."/>
            <person name="Cumpa Velazquez L.M."/>
            <person name="Hansen L."/>
            <person name="Pistorio M."/>
            <person name="Estrella M.J."/>
        </authorList>
    </citation>
    <scope>NUCLEOTIDE SEQUENCE [LARGE SCALE GENOMIC DNA]</scope>
    <source>
        <strain evidence="8 9">BSA136</strain>
    </source>
</reference>
<protein>
    <submittedName>
        <fullName evidence="8">EamA family transporter</fullName>
    </submittedName>
</protein>
<proteinExistence type="inferred from homology"/>
<evidence type="ECO:0000259" key="7">
    <source>
        <dbReference type="Pfam" id="PF00892"/>
    </source>
</evidence>
<evidence type="ECO:0000256" key="3">
    <source>
        <dbReference type="ARBA" id="ARBA00022692"/>
    </source>
</evidence>
<feature type="transmembrane region" description="Helical" evidence="6">
    <location>
        <begin position="265"/>
        <end position="284"/>
    </location>
</feature>
<feature type="transmembrane region" description="Helical" evidence="6">
    <location>
        <begin position="239"/>
        <end position="259"/>
    </location>
</feature>
<dbReference type="Pfam" id="PF00892">
    <property type="entry name" value="EamA"/>
    <property type="match status" value="1"/>
</dbReference>
<comment type="similarity">
    <text evidence="2">Belongs to the drug/metabolite transporter (DMT) superfamily. 10 TMS drug/metabolite exporter (DME) (TC 2.A.7.3) family.</text>
</comment>
<feature type="transmembrane region" description="Helical" evidence="6">
    <location>
        <begin position="180"/>
        <end position="199"/>
    </location>
</feature>
<organism evidence="8 9">
    <name type="scientific">Mesorhizobium sanjuanii</name>
    <dbReference type="NCBI Taxonomy" id="2037900"/>
    <lineage>
        <taxon>Bacteria</taxon>
        <taxon>Pseudomonadati</taxon>
        <taxon>Pseudomonadota</taxon>
        <taxon>Alphaproteobacteria</taxon>
        <taxon>Hyphomicrobiales</taxon>
        <taxon>Phyllobacteriaceae</taxon>
        <taxon>Mesorhizobium</taxon>
    </lineage>
</organism>
<evidence type="ECO:0000256" key="2">
    <source>
        <dbReference type="ARBA" id="ARBA00009853"/>
    </source>
</evidence>
<dbReference type="GO" id="GO:0016020">
    <property type="term" value="C:membrane"/>
    <property type="evidence" value="ECO:0007669"/>
    <property type="project" value="UniProtKB-SubCell"/>
</dbReference>
<dbReference type="SUPFAM" id="SSF103481">
    <property type="entry name" value="Multidrug resistance efflux transporter EmrE"/>
    <property type="match status" value="2"/>
</dbReference>
<feature type="transmembrane region" description="Helical" evidence="6">
    <location>
        <begin position="73"/>
        <end position="94"/>
    </location>
</feature>
<dbReference type="PANTHER" id="PTHR22911">
    <property type="entry name" value="ACYL-MALONYL CONDENSING ENZYME-RELATED"/>
    <property type="match status" value="1"/>
</dbReference>
<name>A0A2A6FD60_9HYPH</name>
<feature type="transmembrane region" description="Helical" evidence="6">
    <location>
        <begin position="125"/>
        <end position="142"/>
    </location>
</feature>
<dbReference type="InterPro" id="IPR000620">
    <property type="entry name" value="EamA_dom"/>
</dbReference>
<evidence type="ECO:0000313" key="8">
    <source>
        <dbReference type="EMBL" id="PDQ19900.1"/>
    </source>
</evidence>
<dbReference type="AlphaFoldDB" id="A0A2A6FD60"/>
<dbReference type="EMBL" id="NWQG01000105">
    <property type="protein sequence ID" value="PDQ19900.1"/>
    <property type="molecule type" value="Genomic_DNA"/>
</dbReference>
<feature type="transmembrane region" description="Helical" evidence="6">
    <location>
        <begin position="148"/>
        <end position="168"/>
    </location>
</feature>
<evidence type="ECO:0000313" key="9">
    <source>
        <dbReference type="Proteomes" id="UP000219182"/>
    </source>
</evidence>
<keyword evidence="5 6" id="KW-0472">Membrane</keyword>
<dbReference type="PANTHER" id="PTHR22911:SF6">
    <property type="entry name" value="SOLUTE CARRIER FAMILY 35 MEMBER G1"/>
    <property type="match status" value="1"/>
</dbReference>
<keyword evidence="3 6" id="KW-0812">Transmembrane</keyword>
<comment type="subcellular location">
    <subcellularLocation>
        <location evidence="1">Membrane</location>
        <topology evidence="1">Multi-pass membrane protein</topology>
    </subcellularLocation>
</comment>
<evidence type="ECO:0000256" key="4">
    <source>
        <dbReference type="ARBA" id="ARBA00022989"/>
    </source>
</evidence>
<evidence type="ECO:0000256" key="5">
    <source>
        <dbReference type="ARBA" id="ARBA00023136"/>
    </source>
</evidence>
<evidence type="ECO:0000256" key="6">
    <source>
        <dbReference type="SAM" id="Phobius"/>
    </source>
</evidence>
<dbReference type="RefSeq" id="WP_097574955.1">
    <property type="nucleotide sequence ID" value="NZ_NWQG01000105.1"/>
</dbReference>
<keyword evidence="9" id="KW-1185">Reference proteome</keyword>
<feature type="domain" description="EamA" evidence="7">
    <location>
        <begin position="10"/>
        <end position="140"/>
    </location>
</feature>
<feature type="transmembrane region" description="Helical" evidence="6">
    <location>
        <begin position="100"/>
        <end position="118"/>
    </location>
</feature>
<dbReference type="InterPro" id="IPR037185">
    <property type="entry name" value="EmrE-like"/>
</dbReference>
<feature type="transmembrane region" description="Helical" evidence="6">
    <location>
        <begin position="211"/>
        <end position="232"/>
    </location>
</feature>
<evidence type="ECO:0000256" key="1">
    <source>
        <dbReference type="ARBA" id="ARBA00004141"/>
    </source>
</evidence>